<sequence>LLEHPEIDTSKTLIVNFNIFAASSLDFFIYTFTKTTNWVNYHQIKQDVLLKILDIIEGEGAECAFPTSTVHVADNKIFKNIDEEL</sequence>
<proteinExistence type="inferred from homology"/>
<reference evidence="4" key="1">
    <citation type="submission" date="2018-05" db="EMBL/GenBank/DDBJ databases">
        <authorList>
            <person name="Lanie J.A."/>
            <person name="Ng W.-L."/>
            <person name="Kazmierczak K.M."/>
            <person name="Andrzejewski T.M."/>
            <person name="Davidsen T.M."/>
            <person name="Wayne K.J."/>
            <person name="Tettelin H."/>
            <person name="Glass J.I."/>
            <person name="Rusch D."/>
            <person name="Podicherti R."/>
            <person name="Tsui H.-C.T."/>
            <person name="Winkler M.E."/>
        </authorList>
    </citation>
    <scope>NUCLEOTIDE SEQUENCE</scope>
</reference>
<dbReference type="SUPFAM" id="SSF82689">
    <property type="entry name" value="Mechanosensitive channel protein MscS (YggB), C-terminal domain"/>
    <property type="match status" value="1"/>
</dbReference>
<dbReference type="Pfam" id="PF21082">
    <property type="entry name" value="MS_channel_3rd"/>
    <property type="match status" value="1"/>
</dbReference>
<organism evidence="4">
    <name type="scientific">marine metagenome</name>
    <dbReference type="NCBI Taxonomy" id="408172"/>
    <lineage>
        <taxon>unclassified sequences</taxon>
        <taxon>metagenomes</taxon>
        <taxon>ecological metagenomes</taxon>
    </lineage>
</organism>
<evidence type="ECO:0000313" key="4">
    <source>
        <dbReference type="EMBL" id="SVC27848.1"/>
    </source>
</evidence>
<dbReference type="AlphaFoldDB" id="A0A382KTF2"/>
<dbReference type="Gene3D" id="3.30.70.100">
    <property type="match status" value="1"/>
</dbReference>
<dbReference type="PANTHER" id="PTHR43634:SF2">
    <property type="entry name" value="LOW CONDUCTANCE MECHANOSENSITIVE CHANNEL YNAI"/>
    <property type="match status" value="1"/>
</dbReference>
<evidence type="ECO:0000256" key="2">
    <source>
        <dbReference type="ARBA" id="ARBA00008017"/>
    </source>
</evidence>
<comment type="similarity">
    <text evidence="2">Belongs to the MscS (TC 1.A.23) family.</text>
</comment>
<dbReference type="GO" id="GO:0016020">
    <property type="term" value="C:membrane"/>
    <property type="evidence" value="ECO:0007669"/>
    <property type="project" value="UniProtKB-SubCell"/>
</dbReference>
<evidence type="ECO:0000259" key="3">
    <source>
        <dbReference type="Pfam" id="PF21082"/>
    </source>
</evidence>
<protein>
    <recommendedName>
        <fullName evidence="3">Mechanosensitive ion channel MscS C-terminal domain-containing protein</fullName>
    </recommendedName>
</protein>
<dbReference type="PANTHER" id="PTHR43634">
    <property type="entry name" value="OW CONDUCTANCE MECHANOSENSITIVE CHANNEL"/>
    <property type="match status" value="1"/>
</dbReference>
<feature type="domain" description="Mechanosensitive ion channel MscS C-terminal" evidence="3">
    <location>
        <begin position="1"/>
        <end position="62"/>
    </location>
</feature>
<dbReference type="EMBL" id="UINC01082772">
    <property type="protein sequence ID" value="SVC27848.1"/>
    <property type="molecule type" value="Genomic_DNA"/>
</dbReference>
<feature type="non-terminal residue" evidence="4">
    <location>
        <position position="1"/>
    </location>
</feature>
<comment type="subcellular location">
    <subcellularLocation>
        <location evidence="1">Membrane</location>
        <topology evidence="1">Multi-pass membrane protein</topology>
    </subcellularLocation>
</comment>
<dbReference type="InterPro" id="IPR049278">
    <property type="entry name" value="MS_channel_C"/>
</dbReference>
<accession>A0A382KTF2</accession>
<dbReference type="InterPro" id="IPR045042">
    <property type="entry name" value="YnaI-like"/>
</dbReference>
<name>A0A382KTF2_9ZZZZ</name>
<dbReference type="InterPro" id="IPR011066">
    <property type="entry name" value="MscS_channel_C_sf"/>
</dbReference>
<evidence type="ECO:0000256" key="1">
    <source>
        <dbReference type="ARBA" id="ARBA00004141"/>
    </source>
</evidence>
<gene>
    <name evidence="4" type="ORF">METZ01_LOCUS280702</name>
</gene>